<dbReference type="Proteomes" id="UP000595437">
    <property type="component" value="Chromosome 14"/>
</dbReference>
<gene>
    <name evidence="4" type="ORF">FKW44_019621</name>
</gene>
<dbReference type="Gene3D" id="1.20.5.110">
    <property type="match status" value="1"/>
</dbReference>
<feature type="coiled-coil region" evidence="2">
    <location>
        <begin position="29"/>
        <end position="56"/>
    </location>
</feature>
<evidence type="ECO:0000259" key="3">
    <source>
        <dbReference type="PROSITE" id="PS50892"/>
    </source>
</evidence>
<feature type="domain" description="V-SNARE coiled-coil homology" evidence="3">
    <location>
        <begin position="1"/>
        <end position="64"/>
    </location>
</feature>
<dbReference type="EMBL" id="CP045903">
    <property type="protein sequence ID" value="QQP38908.1"/>
    <property type="molecule type" value="Genomic_DNA"/>
</dbReference>
<sequence>MANSLNKAVGATNEVSKAKMAMIERGQKLNELEDRTEQMSNEAKNYAANAQKLKIAYQNKRWYQ</sequence>
<dbReference type="OrthoDB" id="19944at2759"/>
<keyword evidence="5" id="KW-1185">Reference proteome</keyword>
<evidence type="ECO:0000256" key="1">
    <source>
        <dbReference type="PROSITE-ProRule" id="PRU00290"/>
    </source>
</evidence>
<dbReference type="CDD" id="cd15873">
    <property type="entry name" value="R-SNARE_STXBP5_6"/>
    <property type="match status" value="1"/>
</dbReference>
<dbReference type="AlphaFoldDB" id="A0A7T8GW34"/>
<keyword evidence="1 2" id="KW-0175">Coiled coil</keyword>
<dbReference type="Pfam" id="PF00957">
    <property type="entry name" value="Synaptobrevin"/>
    <property type="match status" value="1"/>
</dbReference>
<organism evidence="4 5">
    <name type="scientific">Caligus rogercresseyi</name>
    <name type="common">Sea louse</name>
    <dbReference type="NCBI Taxonomy" id="217165"/>
    <lineage>
        <taxon>Eukaryota</taxon>
        <taxon>Metazoa</taxon>
        <taxon>Ecdysozoa</taxon>
        <taxon>Arthropoda</taxon>
        <taxon>Crustacea</taxon>
        <taxon>Multicrustacea</taxon>
        <taxon>Hexanauplia</taxon>
        <taxon>Copepoda</taxon>
        <taxon>Siphonostomatoida</taxon>
        <taxon>Caligidae</taxon>
        <taxon>Caligus</taxon>
    </lineage>
</organism>
<evidence type="ECO:0000313" key="4">
    <source>
        <dbReference type="EMBL" id="QQP38908.1"/>
    </source>
</evidence>
<evidence type="ECO:0000256" key="2">
    <source>
        <dbReference type="SAM" id="Coils"/>
    </source>
</evidence>
<protein>
    <recommendedName>
        <fullName evidence="3">V-SNARE coiled-coil homology domain-containing protein</fullName>
    </recommendedName>
</protein>
<accession>A0A7T8GW34</accession>
<evidence type="ECO:0000313" key="5">
    <source>
        <dbReference type="Proteomes" id="UP000595437"/>
    </source>
</evidence>
<dbReference type="PROSITE" id="PS50892">
    <property type="entry name" value="V_SNARE"/>
    <property type="match status" value="1"/>
</dbReference>
<proteinExistence type="predicted"/>
<name>A0A7T8GW34_CALRO</name>
<reference evidence="5" key="1">
    <citation type="submission" date="2021-01" db="EMBL/GenBank/DDBJ databases">
        <title>Caligus Genome Assembly.</title>
        <authorList>
            <person name="Gallardo-Escarate C."/>
        </authorList>
    </citation>
    <scope>NUCLEOTIDE SEQUENCE [LARGE SCALE GENOMIC DNA]</scope>
</reference>
<feature type="non-terminal residue" evidence="4">
    <location>
        <position position="64"/>
    </location>
</feature>
<dbReference type="InterPro" id="IPR042855">
    <property type="entry name" value="V_SNARE_CC"/>
</dbReference>
<dbReference type="SUPFAM" id="SSF58038">
    <property type="entry name" value="SNARE fusion complex"/>
    <property type="match status" value="1"/>
</dbReference>